<evidence type="ECO:0000256" key="3">
    <source>
        <dbReference type="SAM" id="Phobius"/>
    </source>
</evidence>
<dbReference type="RefSeq" id="WP_343886794.1">
    <property type="nucleotide sequence ID" value="NZ_BAAAKI010000024.1"/>
</dbReference>
<accession>A0ABW1X3B7</accession>
<evidence type="ECO:0000313" key="5">
    <source>
        <dbReference type="EMBL" id="MFC6397979.1"/>
    </source>
</evidence>
<protein>
    <submittedName>
        <fullName evidence="5">Protein kinase family protein</fullName>
    </submittedName>
</protein>
<feature type="compositionally biased region" description="Basic and acidic residues" evidence="2">
    <location>
        <begin position="1"/>
        <end position="11"/>
    </location>
</feature>
<dbReference type="EMBL" id="JBHSUA010000025">
    <property type="protein sequence ID" value="MFC6397979.1"/>
    <property type="molecule type" value="Genomic_DNA"/>
</dbReference>
<dbReference type="CDD" id="cd13973">
    <property type="entry name" value="PK_MviN-like"/>
    <property type="match status" value="1"/>
</dbReference>
<gene>
    <name evidence="5" type="ORF">ACFP57_13440</name>
</gene>
<evidence type="ECO:0000313" key="6">
    <source>
        <dbReference type="Proteomes" id="UP001596266"/>
    </source>
</evidence>
<dbReference type="SUPFAM" id="SSF56112">
    <property type="entry name" value="Protein kinase-like (PK-like)"/>
    <property type="match status" value="1"/>
</dbReference>
<keyword evidence="3" id="KW-1133">Transmembrane helix</keyword>
<keyword evidence="5" id="KW-0418">Kinase</keyword>
<dbReference type="SUPFAM" id="SSF49785">
    <property type="entry name" value="Galactose-binding domain-like"/>
    <property type="match status" value="1"/>
</dbReference>
<dbReference type="Proteomes" id="UP001596266">
    <property type="component" value="Unassembled WGS sequence"/>
</dbReference>
<feature type="domain" description="Protein kinase" evidence="4">
    <location>
        <begin position="81"/>
        <end position="335"/>
    </location>
</feature>
<dbReference type="GO" id="GO:0016301">
    <property type="term" value="F:kinase activity"/>
    <property type="evidence" value="ECO:0007669"/>
    <property type="project" value="UniProtKB-KW"/>
</dbReference>
<sequence>MDAENTDRDAEVDALETELMPTVADEGPDQEDTLGTDVLSSDGSVDTEDLPPAMAVNTPTGSHAGSEGPLAHVGHVLADRYRLEQQLAERGGTATWRAFDQKLSRSVLVHLLGADDPRTSDALDAARKAATATDARFLRVLDAVEPAGDEPAVVVCEFAPGESMEKLLRQGPLSALEAAWVARELADAMSSVHAEGLFHQRINPDTVIITATGAVKVVGFLIEAALHPDADQGILAWSEREEADVRAIGKVLYASLVNRWPAEPGQLHEADQARPWGMPPAPVDQRGWLTPRQVRSGVSPALDTICDQVLSASPRQNELPLRTANQLVGALNKVLGTADASADLERRMRFPVHAADAYESGDDTGRLAPLEHTFPGVAFAGATAAATEHPIAVPAPAPRATSPHTPTDAPTVVRGATIMRPRPRPTKRPWLVALVGLVLLVLVASLLRLAWQKATGDGTGSILGEDEVQTYTPTNVDDFDPTADNGNGEENPNLVKYAWDGNPATAWQTLVYLNSAKFGKLKPGVGLVVDLGQQASVGEVNVRLKGTPTGIQLRVPNDTGATSAPTTKASAWKTVASIDAAGTTAQLKPASPVTTRYLLVYVTSLPNIGSNKYQASINEIEVKS</sequence>
<reference evidence="6" key="1">
    <citation type="journal article" date="2019" name="Int. J. Syst. Evol. Microbiol.">
        <title>The Global Catalogue of Microorganisms (GCM) 10K type strain sequencing project: providing services to taxonomists for standard genome sequencing and annotation.</title>
        <authorList>
            <consortium name="The Broad Institute Genomics Platform"/>
            <consortium name="The Broad Institute Genome Sequencing Center for Infectious Disease"/>
            <person name="Wu L."/>
            <person name="Ma J."/>
        </authorList>
    </citation>
    <scope>NUCLEOTIDE SEQUENCE [LARGE SCALE GENOMIC DNA]</scope>
    <source>
        <strain evidence="6">CGMCC 1.15277</strain>
    </source>
</reference>
<proteinExistence type="predicted"/>
<dbReference type="InterPro" id="IPR011009">
    <property type="entry name" value="Kinase-like_dom_sf"/>
</dbReference>
<dbReference type="PROSITE" id="PS50011">
    <property type="entry name" value="PROTEIN_KINASE_DOM"/>
    <property type="match status" value="1"/>
</dbReference>
<organism evidence="5 6">
    <name type="scientific">Luteococcus sanguinis</name>
    <dbReference type="NCBI Taxonomy" id="174038"/>
    <lineage>
        <taxon>Bacteria</taxon>
        <taxon>Bacillati</taxon>
        <taxon>Actinomycetota</taxon>
        <taxon>Actinomycetes</taxon>
        <taxon>Propionibacteriales</taxon>
        <taxon>Propionibacteriaceae</taxon>
        <taxon>Luteococcus</taxon>
    </lineage>
</organism>
<keyword evidence="1" id="KW-0675">Receptor</keyword>
<evidence type="ECO:0000259" key="4">
    <source>
        <dbReference type="PROSITE" id="PS50011"/>
    </source>
</evidence>
<comment type="caution">
    <text evidence="5">The sequence shown here is derived from an EMBL/GenBank/DDBJ whole genome shotgun (WGS) entry which is preliminary data.</text>
</comment>
<dbReference type="Gene3D" id="2.60.120.260">
    <property type="entry name" value="Galactose-binding domain-like"/>
    <property type="match status" value="1"/>
</dbReference>
<evidence type="ECO:0000256" key="1">
    <source>
        <dbReference type="ARBA" id="ARBA00023170"/>
    </source>
</evidence>
<keyword evidence="5" id="KW-0808">Transferase</keyword>
<name>A0ABW1X3B7_9ACTN</name>
<feature type="region of interest" description="Disordered" evidence="2">
    <location>
        <begin position="458"/>
        <end position="492"/>
    </location>
</feature>
<dbReference type="Gene3D" id="1.10.510.10">
    <property type="entry name" value="Transferase(Phosphotransferase) domain 1"/>
    <property type="match status" value="1"/>
</dbReference>
<dbReference type="InterPro" id="IPR008979">
    <property type="entry name" value="Galactose-bd-like_sf"/>
</dbReference>
<feature type="region of interest" description="Disordered" evidence="2">
    <location>
        <begin position="1"/>
        <end position="45"/>
    </location>
</feature>
<feature type="transmembrane region" description="Helical" evidence="3">
    <location>
        <begin position="430"/>
        <end position="451"/>
    </location>
</feature>
<keyword evidence="3" id="KW-0472">Membrane</keyword>
<dbReference type="Gene3D" id="3.30.200.20">
    <property type="entry name" value="Phosphorylase Kinase, domain 1"/>
    <property type="match status" value="1"/>
</dbReference>
<keyword evidence="6" id="KW-1185">Reference proteome</keyword>
<keyword evidence="3" id="KW-0812">Transmembrane</keyword>
<dbReference type="InterPro" id="IPR000719">
    <property type="entry name" value="Prot_kinase_dom"/>
</dbReference>
<evidence type="ECO:0000256" key="2">
    <source>
        <dbReference type="SAM" id="MobiDB-lite"/>
    </source>
</evidence>